<evidence type="ECO:0000313" key="3">
    <source>
        <dbReference type="Proteomes" id="UP000754563"/>
    </source>
</evidence>
<gene>
    <name evidence="2" type="ORF">KC717_02910</name>
</gene>
<accession>A0A955RKN7</accession>
<proteinExistence type="predicted"/>
<feature type="transmembrane region" description="Helical" evidence="1">
    <location>
        <begin position="107"/>
        <end position="128"/>
    </location>
</feature>
<reference evidence="2" key="2">
    <citation type="journal article" date="2021" name="Microbiome">
        <title>Successional dynamics and alternative stable states in a saline activated sludge microbial community over 9 years.</title>
        <authorList>
            <person name="Wang Y."/>
            <person name="Ye J."/>
            <person name="Ju F."/>
            <person name="Liu L."/>
            <person name="Boyd J.A."/>
            <person name="Deng Y."/>
            <person name="Parks D.H."/>
            <person name="Jiang X."/>
            <person name="Yin X."/>
            <person name="Woodcroft B.J."/>
            <person name="Tyson G.W."/>
            <person name="Hugenholtz P."/>
            <person name="Polz M.F."/>
            <person name="Zhang T."/>
        </authorList>
    </citation>
    <scope>NUCLEOTIDE SEQUENCE</scope>
    <source>
        <strain evidence="2">HKST-UBA11</strain>
    </source>
</reference>
<feature type="transmembrane region" description="Helical" evidence="1">
    <location>
        <begin position="297"/>
        <end position="317"/>
    </location>
</feature>
<sequence length="543" mass="61207">MNKLVNLNLGGFKTTVQLPDLTKSQSKWEQFLTIVNYFINAIPTPLTALFLSLFLLSPVIIIGDTGLYDATTRFVFWIYTYVIAMIGISLVRALLSWDFSLKMFEYDVLLMLCVSLLTLISLLPFLLFNSGIFTTLTLPSQLQGKLTITSYSSFVFILGLIATYFVVTTLQAKSRVFSWIPWLVGITLFFDPLNFESSLIRVLTGVILFGFYSARSLIPHSLLKKLYAYVVLLLGFGLTFTLPEHSLNSSGLYTTLLIVPFLALLAHPSRTQPQIKLLTALGLGFILKSLISHEILFEQVVLLTVVIIEVTAYMIWFNRKNARKLLRSLIESLTHKNKSLSLNSVQRRLVFMTFIIGALLLAIVVLIINPNTESIFQPLINDTSVISSHLNSPLTWIFGLSGGTYETGFFWFISQFGILGITLFFLLGFVVGWLHLKVIQSDTITSEFGYALLIGFILVYVQLLVNNLHVFGVGIFWLIVSCLSLYKSSVNQKKMDEEEPKLQTFSSLKKQNLKIGFEILRIILLITVVYISYIAFSGFSQLV</sequence>
<keyword evidence="1" id="KW-1133">Transmembrane helix</keyword>
<evidence type="ECO:0000313" key="2">
    <source>
        <dbReference type="EMBL" id="MCA9385573.1"/>
    </source>
</evidence>
<keyword evidence="1" id="KW-0812">Transmembrane</keyword>
<feature type="transmembrane region" description="Helical" evidence="1">
    <location>
        <begin position="148"/>
        <end position="167"/>
    </location>
</feature>
<feature type="transmembrane region" description="Helical" evidence="1">
    <location>
        <begin position="74"/>
        <end position="95"/>
    </location>
</feature>
<dbReference type="EMBL" id="JAGQLH010000028">
    <property type="protein sequence ID" value="MCA9385573.1"/>
    <property type="molecule type" value="Genomic_DNA"/>
</dbReference>
<feature type="transmembrane region" description="Helical" evidence="1">
    <location>
        <begin position="409"/>
        <end position="436"/>
    </location>
</feature>
<protein>
    <submittedName>
        <fullName evidence="2">Uncharacterized protein</fullName>
    </submittedName>
</protein>
<feature type="transmembrane region" description="Helical" evidence="1">
    <location>
        <begin position="448"/>
        <end position="464"/>
    </location>
</feature>
<reference evidence="2" key="1">
    <citation type="submission" date="2020-04" db="EMBL/GenBank/DDBJ databases">
        <authorList>
            <person name="Zhang T."/>
        </authorList>
    </citation>
    <scope>NUCLEOTIDE SEQUENCE</scope>
    <source>
        <strain evidence="2">HKST-UBA11</strain>
    </source>
</reference>
<feature type="transmembrane region" description="Helical" evidence="1">
    <location>
        <begin position="199"/>
        <end position="214"/>
    </location>
</feature>
<keyword evidence="1" id="KW-0472">Membrane</keyword>
<feature type="transmembrane region" description="Helical" evidence="1">
    <location>
        <begin position="37"/>
        <end position="62"/>
    </location>
</feature>
<dbReference type="Proteomes" id="UP000754563">
    <property type="component" value="Unassembled WGS sequence"/>
</dbReference>
<comment type="caution">
    <text evidence="2">The sequence shown here is derived from an EMBL/GenBank/DDBJ whole genome shotgun (WGS) entry which is preliminary data.</text>
</comment>
<dbReference type="AlphaFoldDB" id="A0A955RKN7"/>
<feature type="transmembrane region" description="Helical" evidence="1">
    <location>
        <begin position="176"/>
        <end position="193"/>
    </location>
</feature>
<feature type="transmembrane region" description="Helical" evidence="1">
    <location>
        <begin position="226"/>
        <end position="243"/>
    </location>
</feature>
<name>A0A955RKN7_9BACT</name>
<feature type="transmembrane region" description="Helical" evidence="1">
    <location>
        <begin position="349"/>
        <end position="368"/>
    </location>
</feature>
<organism evidence="2 3">
    <name type="scientific">Candidatus Dojkabacteria bacterium</name>
    <dbReference type="NCBI Taxonomy" id="2099670"/>
    <lineage>
        <taxon>Bacteria</taxon>
        <taxon>Candidatus Dojkabacteria</taxon>
    </lineage>
</organism>
<evidence type="ECO:0000256" key="1">
    <source>
        <dbReference type="SAM" id="Phobius"/>
    </source>
</evidence>
<feature type="transmembrane region" description="Helical" evidence="1">
    <location>
        <begin position="470"/>
        <end position="486"/>
    </location>
</feature>
<feature type="transmembrane region" description="Helical" evidence="1">
    <location>
        <begin position="519"/>
        <end position="539"/>
    </location>
</feature>